<comment type="caution">
    <text evidence="2">The sequence shown here is derived from an EMBL/GenBank/DDBJ whole genome shotgun (WGS) entry which is preliminary data.</text>
</comment>
<dbReference type="Pfam" id="PF02771">
    <property type="entry name" value="Acyl-CoA_dh_N"/>
    <property type="match status" value="1"/>
</dbReference>
<dbReference type="InterPro" id="IPR013786">
    <property type="entry name" value="AcylCoA_DH/ox_N"/>
</dbReference>
<dbReference type="Gene3D" id="1.10.540.10">
    <property type="entry name" value="Acyl-CoA dehydrogenase/oxidase, N-terminal domain"/>
    <property type="match status" value="1"/>
</dbReference>
<reference evidence="3" key="1">
    <citation type="journal article" date="2019" name="Int. J. Syst. Evol. Microbiol.">
        <title>The Global Catalogue of Microorganisms (GCM) 10K type strain sequencing project: providing services to taxonomists for standard genome sequencing and annotation.</title>
        <authorList>
            <consortium name="The Broad Institute Genomics Platform"/>
            <consortium name="The Broad Institute Genome Sequencing Center for Infectious Disease"/>
            <person name="Wu L."/>
            <person name="Ma J."/>
        </authorList>
    </citation>
    <scope>NUCLEOTIDE SEQUENCE [LARGE SCALE GENOMIC DNA]</scope>
    <source>
        <strain evidence="3">KCTC 23314</strain>
    </source>
</reference>
<protein>
    <recommendedName>
        <fullName evidence="1">Acyl-CoA dehydrogenase/oxidase N-terminal domain-containing protein</fullName>
    </recommendedName>
</protein>
<gene>
    <name evidence="2" type="ORF">GCM10007320_57000</name>
</gene>
<accession>A0ABQ3GAS2</accession>
<organism evidence="2 3">
    <name type="scientific">Pseudorhodoferax aquiterrae</name>
    <dbReference type="NCBI Taxonomy" id="747304"/>
    <lineage>
        <taxon>Bacteria</taxon>
        <taxon>Pseudomonadati</taxon>
        <taxon>Pseudomonadota</taxon>
        <taxon>Betaproteobacteria</taxon>
        <taxon>Burkholderiales</taxon>
        <taxon>Comamonadaceae</taxon>
    </lineage>
</organism>
<evidence type="ECO:0000259" key="1">
    <source>
        <dbReference type="Pfam" id="PF02771"/>
    </source>
</evidence>
<feature type="domain" description="Acyl-CoA dehydrogenase/oxidase N-terminal" evidence="1">
    <location>
        <begin position="3"/>
        <end position="76"/>
    </location>
</feature>
<name>A0ABQ3GAS2_9BURK</name>
<evidence type="ECO:0000313" key="2">
    <source>
        <dbReference type="EMBL" id="GHC99962.1"/>
    </source>
</evidence>
<dbReference type="InterPro" id="IPR037069">
    <property type="entry name" value="AcylCoA_DH/ox_N_sf"/>
</dbReference>
<dbReference type="EMBL" id="BMYK01000030">
    <property type="protein sequence ID" value="GHC99962.1"/>
    <property type="molecule type" value="Genomic_DNA"/>
</dbReference>
<dbReference type="Proteomes" id="UP000626210">
    <property type="component" value="Unassembled WGS sequence"/>
</dbReference>
<proteinExistence type="predicted"/>
<dbReference type="SUPFAM" id="SSF56645">
    <property type="entry name" value="Acyl-CoA dehydrogenase NM domain-like"/>
    <property type="match status" value="1"/>
</dbReference>
<keyword evidence="3" id="KW-1185">Reference proteome</keyword>
<evidence type="ECO:0000313" key="3">
    <source>
        <dbReference type="Proteomes" id="UP000626210"/>
    </source>
</evidence>
<dbReference type="InterPro" id="IPR009100">
    <property type="entry name" value="AcylCoA_DH/oxidase_NM_dom_sf"/>
</dbReference>
<sequence>MREALAARGLFGIGVPPHMGGGGGQLSDAIHAVADAARSCTAQALVLASQRLLVQALVRSQNIGAAEYQLPRLLDGDIGGNCAASWPQAGEVAPARARDTGRGWLMSGDFPALPNLQRDWFVVSVPVLFEGAARFSLVLLRAEESGIAQRHAAVQDHPAEAGVALQLQNVFLREDEIIAEDGPAAVAHLVPFASGMQAAILAGQCHSAVARSPHLVGVQAVIEDLLASAIQAAMRGSHDAAPLAELRRMWAALSSATGAVPCQAPLPQ</sequence>